<dbReference type="SUPFAM" id="SSF51120">
    <property type="entry name" value="beta-Roll"/>
    <property type="match status" value="3"/>
</dbReference>
<evidence type="ECO:0000256" key="4">
    <source>
        <dbReference type="ARBA" id="ARBA00022525"/>
    </source>
</evidence>
<gene>
    <name evidence="7" type="ORF">QWZ10_17910</name>
</gene>
<dbReference type="CDD" id="cd04277">
    <property type="entry name" value="ZnMc_serralysin_like"/>
    <property type="match status" value="1"/>
</dbReference>
<dbReference type="Pfam" id="PF08548">
    <property type="entry name" value="Peptidase_M10_C"/>
    <property type="match status" value="1"/>
</dbReference>
<sequence>MPVALLAIGRSEGKPGHVKSRSSLFDDIVGRSHAAMRESAGDAAASTATRYAMGVGDTFNGSLGVSGDEDWVAINLRAGQGIQVSVTGVGGSQLNDPTISIYNSAGVRVGAMDDNGASFDPLLGFHAQTAGRYYLAVEGYTSAGYLGGVGGYQISVRNGTYTPAQIAHQLTNDFWEANGAARRSFNLPANDTLNVDLSDLTAAGRALAVSALNAWTQVSGIRFNTNPANGQPVHITFDDNQVNSAHSTSTIAGNGSILRSHVNVGTGWLNAYGTTLDSYSFQTYVHEIGHALGLGHAGNYNGSADYNYDNSYVNDSWQATVMSYFDQADNTAVVASRAYALTPMIADILAIRDLYGPAQMRTGNTTYGEQTNAGGLYANIANMLRSPARRDEISFTIQDDGGIDRLDLRSDTRAQVINLAQGTVSSAYGLTGNISIAYGTLIEEYVAGSGSDRIVGNAANNALWGNDGNDTISGGLGNDTLYGGAGADRLIGGAGNDTYQLIDARDTIVEEANGGTDRVIAVNQNYTLGNFLENLELRGVRAIVGTGNALNNNILGSEAANRLSGGAGNDTLNGGDGNDTLYGGSGNDLLYGGAGGDWLDGQGGRDVLRGQGGNDTYVFTAGVTIIEEAGGGYDLVRSASGHTLGANLERLLLTGSANINGTGNAGNNRLDGNVGNNLLVGGAGNDVLNGARGNDTLRGGSGSDTFVFSLGRDVVQDFQDNIDTIQLSRSLWGGSNLSVQQVLGMASVVAGAVVFDFSNGHSLRVEGVNRVAALSDDLTFL</sequence>
<dbReference type="SUPFAM" id="SSF55486">
    <property type="entry name" value="Metalloproteases ('zincins'), catalytic domain"/>
    <property type="match status" value="1"/>
</dbReference>
<dbReference type="Pfam" id="PF04151">
    <property type="entry name" value="PPC"/>
    <property type="match status" value="1"/>
</dbReference>
<dbReference type="InterPro" id="IPR001343">
    <property type="entry name" value="Hemolysn_Ca-bd"/>
</dbReference>
<evidence type="ECO:0000259" key="6">
    <source>
        <dbReference type="SMART" id="SM00235"/>
    </source>
</evidence>
<dbReference type="Gene3D" id="2.60.120.380">
    <property type="match status" value="1"/>
</dbReference>
<evidence type="ECO:0000313" key="8">
    <source>
        <dbReference type="Proteomes" id="UP001243846"/>
    </source>
</evidence>
<comment type="cofactor">
    <cofactor evidence="1">
        <name>Ca(2+)</name>
        <dbReference type="ChEBI" id="CHEBI:29108"/>
    </cofactor>
</comment>
<dbReference type="Proteomes" id="UP001243846">
    <property type="component" value="Unassembled WGS sequence"/>
</dbReference>
<comment type="caution">
    <text evidence="7">The sequence shown here is derived from an EMBL/GenBank/DDBJ whole genome shotgun (WGS) entry which is preliminary data.</text>
</comment>
<name>A0ABT8D8R0_9RHOB</name>
<dbReference type="InterPro" id="IPR018511">
    <property type="entry name" value="Hemolysin-typ_Ca-bd_CS"/>
</dbReference>
<dbReference type="InterPro" id="IPR034033">
    <property type="entry name" value="Serralysin-like"/>
</dbReference>
<dbReference type="InterPro" id="IPR011049">
    <property type="entry name" value="Serralysin-like_metalloprot_C"/>
</dbReference>
<evidence type="ECO:0000313" key="7">
    <source>
        <dbReference type="EMBL" id="MDN3713147.1"/>
    </source>
</evidence>
<feature type="domain" description="Peptidase metallopeptidase" evidence="6">
    <location>
        <begin position="184"/>
        <end position="327"/>
    </location>
</feature>
<dbReference type="InterPro" id="IPR024079">
    <property type="entry name" value="MetalloPept_cat_dom_sf"/>
</dbReference>
<dbReference type="Pfam" id="PF10462">
    <property type="entry name" value="Peptidase_M66"/>
    <property type="match status" value="1"/>
</dbReference>
<reference evidence="8" key="1">
    <citation type="journal article" date="2019" name="Int. J. Syst. Evol. Microbiol.">
        <title>The Global Catalogue of Microorganisms (GCM) 10K type strain sequencing project: providing services to taxonomists for standard genome sequencing and annotation.</title>
        <authorList>
            <consortium name="The Broad Institute Genomics Platform"/>
            <consortium name="The Broad Institute Genome Sequencing Center for Infectious Disease"/>
            <person name="Wu L."/>
            <person name="Ma J."/>
        </authorList>
    </citation>
    <scope>NUCLEOTIDE SEQUENCE [LARGE SCALE GENOMIC DNA]</scope>
    <source>
        <strain evidence="8">CECT 8482</strain>
    </source>
</reference>
<dbReference type="InterPro" id="IPR006026">
    <property type="entry name" value="Peptidase_Metallo"/>
</dbReference>
<dbReference type="InterPro" id="IPR013858">
    <property type="entry name" value="Peptidase_M10B_C"/>
</dbReference>
<evidence type="ECO:0000256" key="2">
    <source>
        <dbReference type="ARBA" id="ARBA00004613"/>
    </source>
</evidence>
<keyword evidence="4" id="KW-0964">Secreted</keyword>
<evidence type="ECO:0000256" key="1">
    <source>
        <dbReference type="ARBA" id="ARBA00001913"/>
    </source>
</evidence>
<comment type="similarity">
    <text evidence="3">Belongs to the peptidase M10B family.</text>
</comment>
<proteinExistence type="inferred from homology"/>
<keyword evidence="8" id="KW-1185">Reference proteome</keyword>
<evidence type="ECO:0000256" key="5">
    <source>
        <dbReference type="ARBA" id="ARBA00022737"/>
    </source>
</evidence>
<evidence type="ECO:0000256" key="3">
    <source>
        <dbReference type="ARBA" id="ARBA00009490"/>
    </source>
</evidence>
<dbReference type="EMBL" id="JAUFRC010000001">
    <property type="protein sequence ID" value="MDN3713147.1"/>
    <property type="molecule type" value="Genomic_DNA"/>
</dbReference>
<dbReference type="PRINTS" id="PR00313">
    <property type="entry name" value="CABNDNGRPT"/>
</dbReference>
<dbReference type="Gene3D" id="2.150.10.10">
    <property type="entry name" value="Serralysin-like metalloprotease, C-terminal"/>
    <property type="match status" value="3"/>
</dbReference>
<dbReference type="Pfam" id="PF00353">
    <property type="entry name" value="HemolysinCabind"/>
    <property type="match status" value="3"/>
</dbReference>
<dbReference type="PANTHER" id="PTHR38340:SF1">
    <property type="entry name" value="S-LAYER PROTEIN"/>
    <property type="match status" value="1"/>
</dbReference>
<dbReference type="InterPro" id="IPR050557">
    <property type="entry name" value="RTX_toxin/Mannuronan_C5-epim"/>
</dbReference>
<accession>A0ABT8D8R0</accession>
<dbReference type="PANTHER" id="PTHR38340">
    <property type="entry name" value="S-LAYER PROTEIN"/>
    <property type="match status" value="1"/>
</dbReference>
<organism evidence="7 8">
    <name type="scientific">Paracoccus cavernae</name>
    <dbReference type="NCBI Taxonomy" id="1571207"/>
    <lineage>
        <taxon>Bacteria</taxon>
        <taxon>Pseudomonadati</taxon>
        <taxon>Pseudomonadota</taxon>
        <taxon>Alphaproteobacteria</taxon>
        <taxon>Rhodobacterales</taxon>
        <taxon>Paracoccaceae</taxon>
        <taxon>Paracoccus</taxon>
    </lineage>
</organism>
<dbReference type="PROSITE" id="PS00330">
    <property type="entry name" value="HEMOLYSIN_CALCIUM"/>
    <property type="match status" value="3"/>
</dbReference>
<keyword evidence="5" id="KW-0677">Repeat</keyword>
<dbReference type="InterPro" id="IPR007280">
    <property type="entry name" value="Peptidase_C_arc/bac"/>
</dbReference>
<dbReference type="SMART" id="SM00235">
    <property type="entry name" value="ZnMc"/>
    <property type="match status" value="1"/>
</dbReference>
<protein>
    <submittedName>
        <fullName evidence="7">M10 family metallopeptidase</fullName>
    </submittedName>
</protein>
<comment type="subcellular location">
    <subcellularLocation>
        <location evidence="2">Secreted</location>
    </subcellularLocation>
</comment>
<dbReference type="Gene3D" id="3.40.390.10">
    <property type="entry name" value="Collagenase (Catalytic Domain)"/>
    <property type="match status" value="1"/>
</dbReference>